<keyword evidence="3" id="KW-1185">Reference proteome</keyword>
<accession>A0A0N1IPA2</accession>
<gene>
    <name evidence="2" type="ORF">RR48_02297</name>
</gene>
<evidence type="ECO:0000256" key="1">
    <source>
        <dbReference type="SAM" id="MobiDB-lite"/>
    </source>
</evidence>
<dbReference type="AlphaFoldDB" id="A0A0N1IPA2"/>
<dbReference type="EMBL" id="KQ460497">
    <property type="protein sequence ID" value="KPJ14326.1"/>
    <property type="molecule type" value="Genomic_DNA"/>
</dbReference>
<evidence type="ECO:0000313" key="2">
    <source>
        <dbReference type="EMBL" id="KPJ14326.1"/>
    </source>
</evidence>
<reference evidence="2 3" key="1">
    <citation type="journal article" date="2015" name="Nat. Commun.">
        <title>Outbred genome sequencing and CRISPR/Cas9 gene editing in butterflies.</title>
        <authorList>
            <person name="Li X."/>
            <person name="Fan D."/>
            <person name="Zhang W."/>
            <person name="Liu G."/>
            <person name="Zhang L."/>
            <person name="Zhao L."/>
            <person name="Fang X."/>
            <person name="Chen L."/>
            <person name="Dong Y."/>
            <person name="Chen Y."/>
            <person name="Ding Y."/>
            <person name="Zhao R."/>
            <person name="Feng M."/>
            <person name="Zhu Y."/>
            <person name="Feng Y."/>
            <person name="Jiang X."/>
            <person name="Zhu D."/>
            <person name="Xiang H."/>
            <person name="Feng X."/>
            <person name="Li S."/>
            <person name="Wang J."/>
            <person name="Zhang G."/>
            <person name="Kronforst M.R."/>
            <person name="Wang W."/>
        </authorList>
    </citation>
    <scope>NUCLEOTIDE SEQUENCE [LARGE SCALE GENOMIC DNA]</scope>
    <source>
        <strain evidence="2">Ya'a_city_454_Pm</strain>
        <tissue evidence="2">Whole body</tissue>
    </source>
</reference>
<proteinExistence type="predicted"/>
<feature type="region of interest" description="Disordered" evidence="1">
    <location>
        <begin position="1"/>
        <end position="34"/>
    </location>
</feature>
<organism evidence="2 3">
    <name type="scientific">Papilio machaon</name>
    <name type="common">Old World swallowtail butterfly</name>
    <dbReference type="NCBI Taxonomy" id="76193"/>
    <lineage>
        <taxon>Eukaryota</taxon>
        <taxon>Metazoa</taxon>
        <taxon>Ecdysozoa</taxon>
        <taxon>Arthropoda</taxon>
        <taxon>Hexapoda</taxon>
        <taxon>Insecta</taxon>
        <taxon>Pterygota</taxon>
        <taxon>Neoptera</taxon>
        <taxon>Endopterygota</taxon>
        <taxon>Lepidoptera</taxon>
        <taxon>Glossata</taxon>
        <taxon>Ditrysia</taxon>
        <taxon>Papilionoidea</taxon>
        <taxon>Papilionidae</taxon>
        <taxon>Papilioninae</taxon>
        <taxon>Papilio</taxon>
    </lineage>
</organism>
<dbReference type="InParanoid" id="A0A0N1IPA2"/>
<dbReference type="Proteomes" id="UP000053240">
    <property type="component" value="Unassembled WGS sequence"/>
</dbReference>
<sequence>MYYLGTFKEKGDEEQHDPGEGEGPARADLQTGEEKLAQVVPEPHPHVHHGAELSSDILHRIFRIQD</sequence>
<feature type="compositionally biased region" description="Basic and acidic residues" evidence="1">
    <location>
        <begin position="7"/>
        <end position="25"/>
    </location>
</feature>
<name>A0A0N1IPA2_PAPMA</name>
<evidence type="ECO:0000313" key="3">
    <source>
        <dbReference type="Proteomes" id="UP000053240"/>
    </source>
</evidence>
<protein>
    <submittedName>
        <fullName evidence="2">Uncharacterized protein</fullName>
    </submittedName>
</protein>